<evidence type="ECO:0000256" key="7">
    <source>
        <dbReference type="ARBA" id="ARBA00023242"/>
    </source>
</evidence>
<evidence type="ECO:0000256" key="2">
    <source>
        <dbReference type="ARBA" id="ARBA00004123"/>
    </source>
</evidence>
<dbReference type="OrthoDB" id="2445244at2759"/>
<proteinExistence type="inferred from homology"/>
<dbReference type="GO" id="GO:0016787">
    <property type="term" value="F:hydrolase activity"/>
    <property type="evidence" value="ECO:0007669"/>
    <property type="project" value="UniProtKB-KW"/>
</dbReference>
<gene>
    <name evidence="9" type="ORF">DERYTH_LOCUS1933</name>
</gene>
<feature type="domain" description="DDE Tnp4" evidence="8">
    <location>
        <begin position="187"/>
        <end position="341"/>
    </location>
</feature>
<dbReference type="InterPro" id="IPR027806">
    <property type="entry name" value="HARBI1_dom"/>
</dbReference>
<keyword evidence="5" id="KW-0479">Metal-binding</keyword>
<reference evidence="9" key="1">
    <citation type="submission" date="2021-06" db="EMBL/GenBank/DDBJ databases">
        <authorList>
            <person name="Kallberg Y."/>
            <person name="Tangrot J."/>
            <person name="Rosling A."/>
        </authorList>
    </citation>
    <scope>NUCLEOTIDE SEQUENCE</scope>
    <source>
        <strain evidence="9">MA453B</strain>
    </source>
</reference>
<comment type="similarity">
    <text evidence="3">Belongs to the HARBI1 family.</text>
</comment>
<evidence type="ECO:0000313" key="10">
    <source>
        <dbReference type="Proteomes" id="UP000789405"/>
    </source>
</evidence>
<evidence type="ECO:0000256" key="3">
    <source>
        <dbReference type="ARBA" id="ARBA00006958"/>
    </source>
</evidence>
<evidence type="ECO:0000259" key="8">
    <source>
        <dbReference type="Pfam" id="PF13359"/>
    </source>
</evidence>
<keyword evidence="7" id="KW-0539">Nucleus</keyword>
<keyword evidence="10" id="KW-1185">Reference proteome</keyword>
<dbReference type="InterPro" id="IPR045249">
    <property type="entry name" value="HARBI1-like"/>
</dbReference>
<dbReference type="GO" id="GO:0004518">
    <property type="term" value="F:nuclease activity"/>
    <property type="evidence" value="ECO:0007669"/>
    <property type="project" value="UniProtKB-KW"/>
</dbReference>
<keyword evidence="4" id="KW-0540">Nuclease</keyword>
<dbReference type="PANTHER" id="PTHR22930:SF85">
    <property type="entry name" value="GH03217P-RELATED"/>
    <property type="match status" value="1"/>
</dbReference>
<evidence type="ECO:0000313" key="9">
    <source>
        <dbReference type="EMBL" id="CAG8481180.1"/>
    </source>
</evidence>
<dbReference type="EMBL" id="CAJVPY010000577">
    <property type="protein sequence ID" value="CAG8481180.1"/>
    <property type="molecule type" value="Genomic_DNA"/>
</dbReference>
<accession>A0A9N8WAZ6</accession>
<dbReference type="AlphaFoldDB" id="A0A9N8WAZ6"/>
<comment type="subcellular location">
    <subcellularLocation>
        <location evidence="2">Nucleus</location>
    </subcellularLocation>
</comment>
<dbReference type="GO" id="GO:0005634">
    <property type="term" value="C:nucleus"/>
    <property type="evidence" value="ECO:0007669"/>
    <property type="project" value="UniProtKB-SubCell"/>
</dbReference>
<evidence type="ECO:0000256" key="1">
    <source>
        <dbReference type="ARBA" id="ARBA00001968"/>
    </source>
</evidence>
<comment type="cofactor">
    <cofactor evidence="1">
        <name>a divalent metal cation</name>
        <dbReference type="ChEBI" id="CHEBI:60240"/>
    </cofactor>
</comment>
<organism evidence="9 10">
    <name type="scientific">Dentiscutata erythropus</name>
    <dbReference type="NCBI Taxonomy" id="1348616"/>
    <lineage>
        <taxon>Eukaryota</taxon>
        <taxon>Fungi</taxon>
        <taxon>Fungi incertae sedis</taxon>
        <taxon>Mucoromycota</taxon>
        <taxon>Glomeromycotina</taxon>
        <taxon>Glomeromycetes</taxon>
        <taxon>Diversisporales</taxon>
        <taxon>Gigasporaceae</taxon>
        <taxon>Dentiscutata</taxon>
    </lineage>
</organism>
<evidence type="ECO:0000256" key="6">
    <source>
        <dbReference type="ARBA" id="ARBA00022801"/>
    </source>
</evidence>
<dbReference type="Proteomes" id="UP000789405">
    <property type="component" value="Unassembled WGS sequence"/>
</dbReference>
<evidence type="ECO:0000256" key="5">
    <source>
        <dbReference type="ARBA" id="ARBA00022723"/>
    </source>
</evidence>
<comment type="caution">
    <text evidence="9">The sequence shown here is derived from an EMBL/GenBank/DDBJ whole genome shotgun (WGS) entry which is preliminary data.</text>
</comment>
<dbReference type="Pfam" id="PF13359">
    <property type="entry name" value="DDE_Tnp_4"/>
    <property type="match status" value="1"/>
</dbReference>
<keyword evidence="6" id="KW-0378">Hydrolase</keyword>
<sequence length="400" mass="46794">MSSENLYKKQCLKVIKIIKEAESSDDEMDLDLEDEMNLDLNSQNLLNTEVVRNKVPKSNDWVQNCLFNYNEPEFRKTLRMDKKTFWILVEKIQYHPIFYSDSNNLQTSVELQLAITLNRLGTNSSLWTISTLFGVCEATVLNFLNRIIIAIQSLRSEYIVWPIENYRQEVNIGFEQIQGFPMIIGAIDGSHIPLYEAPSKNNKDVYMSRKHKYGIHLQGVVDHKGLFISYEIGWPASVHDAKVFSNSNIFKNYKNYFKEEDYLIADSAYPLLPWVITPFKDPQGLQAQRQKLYNIAHSKTRVVIEQAFGRLKARFPFLKEMRIKDTKKATDIIDIALILHNFIEKHNDIWGNNDYDDEIILEPNEDNELIEQTVEDNEPNRTVREYAKIKQQNLLEFILN</sequence>
<protein>
    <submittedName>
        <fullName evidence="9">3030_t:CDS:1</fullName>
    </submittedName>
</protein>
<name>A0A9N8WAZ6_9GLOM</name>
<dbReference type="PANTHER" id="PTHR22930">
    <property type="match status" value="1"/>
</dbReference>
<dbReference type="GO" id="GO:0046872">
    <property type="term" value="F:metal ion binding"/>
    <property type="evidence" value="ECO:0007669"/>
    <property type="project" value="UniProtKB-KW"/>
</dbReference>
<evidence type="ECO:0000256" key="4">
    <source>
        <dbReference type="ARBA" id="ARBA00022722"/>
    </source>
</evidence>